<organism evidence="1 2">
    <name type="scientific">Cetraspora pellucida</name>
    <dbReference type="NCBI Taxonomy" id="1433469"/>
    <lineage>
        <taxon>Eukaryota</taxon>
        <taxon>Fungi</taxon>
        <taxon>Fungi incertae sedis</taxon>
        <taxon>Mucoromycota</taxon>
        <taxon>Glomeromycotina</taxon>
        <taxon>Glomeromycetes</taxon>
        <taxon>Diversisporales</taxon>
        <taxon>Gigasporaceae</taxon>
        <taxon>Cetraspora</taxon>
    </lineage>
</organism>
<protein>
    <submittedName>
        <fullName evidence="1">824_t:CDS:1</fullName>
    </submittedName>
</protein>
<feature type="non-terminal residue" evidence="1">
    <location>
        <position position="1"/>
    </location>
</feature>
<proteinExistence type="predicted"/>
<dbReference type="Proteomes" id="UP000789366">
    <property type="component" value="Unassembled WGS sequence"/>
</dbReference>
<evidence type="ECO:0000313" key="2">
    <source>
        <dbReference type="Proteomes" id="UP000789366"/>
    </source>
</evidence>
<comment type="caution">
    <text evidence="1">The sequence shown here is derived from an EMBL/GenBank/DDBJ whole genome shotgun (WGS) entry which is preliminary data.</text>
</comment>
<gene>
    <name evidence="1" type="ORF">SPELUC_LOCUS17732</name>
</gene>
<evidence type="ECO:0000313" key="1">
    <source>
        <dbReference type="EMBL" id="CAG8797118.1"/>
    </source>
</evidence>
<accession>A0ACA9RKE2</accession>
<keyword evidence="2" id="KW-1185">Reference proteome</keyword>
<dbReference type="EMBL" id="CAJVPW010075470">
    <property type="protein sequence ID" value="CAG8797118.1"/>
    <property type="molecule type" value="Genomic_DNA"/>
</dbReference>
<sequence length="98" mass="11047">RQNSDNPYIDNLAEWTQIGRPIKDSNSLQPQNSNEHMTLDESSQDFNKTETLLANTYAELPANNQTSDLTMSDARINLTHSSSNMNTTPELDEAEFTL</sequence>
<feature type="non-terminal residue" evidence="1">
    <location>
        <position position="98"/>
    </location>
</feature>
<name>A0ACA9RKE2_9GLOM</name>
<reference evidence="1" key="1">
    <citation type="submission" date="2021-06" db="EMBL/GenBank/DDBJ databases">
        <authorList>
            <person name="Kallberg Y."/>
            <person name="Tangrot J."/>
            <person name="Rosling A."/>
        </authorList>
    </citation>
    <scope>NUCLEOTIDE SEQUENCE</scope>
    <source>
        <strain evidence="1">28 12/20/2015</strain>
    </source>
</reference>